<accession>A0A5E4R5D1</accession>
<gene>
    <name evidence="1" type="ORF">LSINAPIS_LOCUS15227</name>
</gene>
<reference evidence="1 2" key="1">
    <citation type="submission" date="2017-07" db="EMBL/GenBank/DDBJ databases">
        <authorList>
            <person name="Talla V."/>
            <person name="Backstrom N."/>
        </authorList>
    </citation>
    <scope>NUCLEOTIDE SEQUENCE [LARGE SCALE GENOMIC DNA]</scope>
</reference>
<dbReference type="Proteomes" id="UP000324832">
    <property type="component" value="Unassembled WGS sequence"/>
</dbReference>
<dbReference type="SUPFAM" id="SSF48371">
    <property type="entry name" value="ARM repeat"/>
    <property type="match status" value="1"/>
</dbReference>
<organism evidence="1 2">
    <name type="scientific">Leptidea sinapis</name>
    <dbReference type="NCBI Taxonomy" id="189913"/>
    <lineage>
        <taxon>Eukaryota</taxon>
        <taxon>Metazoa</taxon>
        <taxon>Ecdysozoa</taxon>
        <taxon>Arthropoda</taxon>
        <taxon>Hexapoda</taxon>
        <taxon>Insecta</taxon>
        <taxon>Pterygota</taxon>
        <taxon>Neoptera</taxon>
        <taxon>Endopterygota</taxon>
        <taxon>Lepidoptera</taxon>
        <taxon>Glossata</taxon>
        <taxon>Ditrysia</taxon>
        <taxon>Papilionoidea</taxon>
        <taxon>Pieridae</taxon>
        <taxon>Dismorphiinae</taxon>
        <taxon>Leptidea</taxon>
    </lineage>
</organism>
<dbReference type="InterPro" id="IPR016024">
    <property type="entry name" value="ARM-type_fold"/>
</dbReference>
<sequence>MALPAMKPHCLAVLTKMSFTSNGRDALYETGTDLVFCHQLLSSNVQLLADAAMGVANMTKLLPAAVRMSDTNIIEALCAIIADDVTVWFYIRMNSLRALAELCRIIPKAAYSAIEPKTFSSLRNINKKYNPIEAQRLAVQCYLNLQNYHVSTQAMLNAEFMQELLNILQHGAEQTGPLRGERLGTGTGSHLQATSIGETRVHWATGYK</sequence>
<dbReference type="EMBL" id="FZQP02007014">
    <property type="protein sequence ID" value="VVD05754.1"/>
    <property type="molecule type" value="Genomic_DNA"/>
</dbReference>
<protein>
    <submittedName>
        <fullName evidence="1">Uncharacterized protein</fullName>
    </submittedName>
</protein>
<dbReference type="Gene3D" id="1.25.10.10">
    <property type="entry name" value="Leucine-rich Repeat Variant"/>
    <property type="match status" value="1"/>
</dbReference>
<evidence type="ECO:0000313" key="2">
    <source>
        <dbReference type="Proteomes" id="UP000324832"/>
    </source>
</evidence>
<evidence type="ECO:0000313" key="1">
    <source>
        <dbReference type="EMBL" id="VVD05754.1"/>
    </source>
</evidence>
<proteinExistence type="predicted"/>
<name>A0A5E4R5D1_9NEOP</name>
<dbReference type="InterPro" id="IPR011989">
    <property type="entry name" value="ARM-like"/>
</dbReference>
<dbReference type="AlphaFoldDB" id="A0A5E4R5D1"/>
<keyword evidence="2" id="KW-1185">Reference proteome</keyword>